<comment type="catalytic activity">
    <reaction evidence="24">
        <text>L-tyrosyl-[protein] + NAD(+) = O-(ADP-D-ribosyl)-L-tyrosyl-[protein] + nicotinamide + H(+)</text>
        <dbReference type="Rhea" id="RHEA:58236"/>
        <dbReference type="Rhea" id="RHEA-COMP:10136"/>
        <dbReference type="Rhea" id="RHEA-COMP:15092"/>
        <dbReference type="ChEBI" id="CHEBI:15378"/>
        <dbReference type="ChEBI" id="CHEBI:17154"/>
        <dbReference type="ChEBI" id="CHEBI:46858"/>
        <dbReference type="ChEBI" id="CHEBI:57540"/>
        <dbReference type="ChEBI" id="CHEBI:142557"/>
    </reaction>
    <physiologicalReaction direction="left-to-right" evidence="24">
        <dbReference type="Rhea" id="RHEA:58237"/>
    </physiologicalReaction>
</comment>
<evidence type="ECO:0000256" key="15">
    <source>
        <dbReference type="ARBA" id="ARBA00023015"/>
    </source>
</evidence>
<gene>
    <name evidence="29" type="ORF">TRIADDRAFT_61732</name>
</gene>
<dbReference type="CTD" id="6758898"/>
<keyword evidence="9 26" id="KW-0328">Glycosyltransferase</keyword>
<evidence type="ECO:0000256" key="24">
    <source>
        <dbReference type="ARBA" id="ARBA00048339"/>
    </source>
</evidence>
<dbReference type="GO" id="GO:0140806">
    <property type="term" value="F:NAD+-protein-aspartate ADP-ribosyltransferase activity"/>
    <property type="evidence" value="ECO:0007669"/>
    <property type="project" value="RHEA"/>
</dbReference>
<dbReference type="GO" id="GO:0016779">
    <property type="term" value="F:nucleotidyltransferase activity"/>
    <property type="evidence" value="ECO:0007669"/>
    <property type="project" value="UniProtKB-KW"/>
</dbReference>
<reference evidence="29 30" key="1">
    <citation type="journal article" date="2008" name="Nature">
        <title>The Trichoplax genome and the nature of placozoans.</title>
        <authorList>
            <person name="Srivastava M."/>
            <person name="Begovic E."/>
            <person name="Chapman J."/>
            <person name="Putnam N.H."/>
            <person name="Hellsten U."/>
            <person name="Kawashima T."/>
            <person name="Kuo A."/>
            <person name="Mitros T."/>
            <person name="Salamov A."/>
            <person name="Carpenter M.L."/>
            <person name="Signorovitch A.Y."/>
            <person name="Moreno M.A."/>
            <person name="Kamm K."/>
            <person name="Grimwood J."/>
            <person name="Schmutz J."/>
            <person name="Shapiro H."/>
            <person name="Grigoriev I.V."/>
            <person name="Buss L.W."/>
            <person name="Schierwater B."/>
            <person name="Dellaporta S.L."/>
            <person name="Rokhsar D.S."/>
        </authorList>
    </citation>
    <scope>NUCLEOTIDE SEQUENCE [LARGE SCALE GENOMIC DNA]</scope>
    <source>
        <strain evidence="29 30">Grell-BS-1999</strain>
    </source>
</reference>
<feature type="domain" description="PARP alpha-helical" evidence="28">
    <location>
        <begin position="55"/>
        <end position="177"/>
    </location>
</feature>
<evidence type="ECO:0000256" key="8">
    <source>
        <dbReference type="ARBA" id="ARBA00022588"/>
    </source>
</evidence>
<dbReference type="GO" id="GO:0005829">
    <property type="term" value="C:cytosol"/>
    <property type="evidence" value="ECO:0007669"/>
    <property type="project" value="UniProtKB-SubCell"/>
</dbReference>
<dbReference type="SUPFAM" id="SSF56399">
    <property type="entry name" value="ADP-ribosylation"/>
    <property type="match status" value="1"/>
</dbReference>
<evidence type="ECO:0000256" key="26">
    <source>
        <dbReference type="RuleBase" id="RU362114"/>
    </source>
</evidence>
<dbReference type="InterPro" id="IPR050800">
    <property type="entry name" value="ARTD/PARP"/>
</dbReference>
<name>B3SBT8_TRIAD</name>
<accession>B3SBT8</accession>
<dbReference type="GO" id="GO:0140815">
    <property type="term" value="F:NAD+-protein-histidine ADP-ribosyltransferase activity"/>
    <property type="evidence" value="ECO:0007669"/>
    <property type="project" value="RHEA"/>
</dbReference>
<dbReference type="InterPro" id="IPR004102">
    <property type="entry name" value="Poly(ADP-ribose)pol_reg_dom"/>
</dbReference>
<evidence type="ECO:0000256" key="10">
    <source>
        <dbReference type="ARBA" id="ARBA00022679"/>
    </source>
</evidence>
<dbReference type="SUPFAM" id="SSF47587">
    <property type="entry name" value="Domain of poly(ADP-ribose) polymerase"/>
    <property type="match status" value="1"/>
</dbReference>
<keyword evidence="16 26" id="KW-0520">NAD</keyword>
<evidence type="ECO:0000256" key="14">
    <source>
        <dbReference type="ARBA" id="ARBA00022859"/>
    </source>
</evidence>
<keyword evidence="7" id="KW-0021">Allosteric enzyme</keyword>
<evidence type="ECO:0000256" key="4">
    <source>
        <dbReference type="ARBA" id="ARBA00022454"/>
    </source>
</evidence>
<evidence type="ECO:0000256" key="6">
    <source>
        <dbReference type="ARBA" id="ARBA00022499"/>
    </source>
</evidence>
<evidence type="ECO:0000256" key="12">
    <source>
        <dbReference type="ARBA" id="ARBA00022737"/>
    </source>
</evidence>
<dbReference type="Pfam" id="PF02877">
    <property type="entry name" value="PARP_reg"/>
    <property type="match status" value="1"/>
</dbReference>
<organism evidence="29 30">
    <name type="scientific">Trichoplax adhaerens</name>
    <name type="common">Trichoplax reptans</name>
    <dbReference type="NCBI Taxonomy" id="10228"/>
    <lineage>
        <taxon>Eukaryota</taxon>
        <taxon>Metazoa</taxon>
        <taxon>Placozoa</taxon>
        <taxon>Uniplacotomia</taxon>
        <taxon>Trichoplacea</taxon>
        <taxon>Trichoplacidae</taxon>
        <taxon>Trichoplax</taxon>
    </lineage>
</organism>
<comment type="catalytic activity">
    <reaction evidence="25">
        <text>L-seryl-[protein] + NAD(+) = O-(ADP-D-ribosyl)-L-seryl-[protein] + nicotinamide + H(+)</text>
        <dbReference type="Rhea" id="RHEA:58232"/>
        <dbReference type="Rhea" id="RHEA-COMP:9863"/>
        <dbReference type="Rhea" id="RHEA-COMP:15091"/>
        <dbReference type="ChEBI" id="CHEBI:15378"/>
        <dbReference type="ChEBI" id="CHEBI:17154"/>
        <dbReference type="ChEBI" id="CHEBI:29999"/>
        <dbReference type="ChEBI" id="CHEBI:57540"/>
        <dbReference type="ChEBI" id="CHEBI:142556"/>
    </reaction>
    <physiologicalReaction direction="left-to-right" evidence="25">
        <dbReference type="Rhea" id="RHEA:58233"/>
    </physiologicalReaction>
</comment>
<keyword evidence="10 26" id="KW-0808">Transferase</keyword>
<dbReference type="GO" id="GO:0005730">
    <property type="term" value="C:nucleolus"/>
    <property type="evidence" value="ECO:0000318"/>
    <property type="project" value="GO_Central"/>
</dbReference>
<evidence type="ECO:0000256" key="20">
    <source>
        <dbReference type="ARBA" id="ARBA00024159"/>
    </source>
</evidence>
<keyword evidence="6" id="KW-1017">Isopeptide bond</keyword>
<comment type="subcellular location">
    <subcellularLocation>
        <location evidence="1">Chromosome</location>
    </subcellularLocation>
    <subcellularLocation>
        <location evidence="2">Cytoplasm</location>
        <location evidence="2">Cytosol</location>
    </subcellularLocation>
    <subcellularLocation>
        <location evidence="3">Nucleus</location>
        <location evidence="3">Nucleolus</location>
    </subcellularLocation>
</comment>
<dbReference type="GO" id="GO:0003677">
    <property type="term" value="F:DNA binding"/>
    <property type="evidence" value="ECO:0007669"/>
    <property type="project" value="UniProtKB-KW"/>
</dbReference>
<keyword evidence="11" id="KW-0548">Nucleotidyltransferase</keyword>
<keyword evidence="19" id="KW-0539">Nucleus</keyword>
<dbReference type="PhylomeDB" id="B3SBT8"/>
<comment type="catalytic activity">
    <reaction evidence="23">
        <text>L-histidyl-[protein] + NAD(+) = N(tele)-(ADP-D-ribosyl)-L-histidyl-[protein] + nicotinamide + H(+)</text>
        <dbReference type="Rhea" id="RHEA:72071"/>
        <dbReference type="Rhea" id="RHEA-COMP:9745"/>
        <dbReference type="Rhea" id="RHEA-COMP:18085"/>
        <dbReference type="ChEBI" id="CHEBI:15378"/>
        <dbReference type="ChEBI" id="CHEBI:17154"/>
        <dbReference type="ChEBI" id="CHEBI:29979"/>
        <dbReference type="ChEBI" id="CHEBI:57540"/>
        <dbReference type="ChEBI" id="CHEBI:191398"/>
    </reaction>
    <physiologicalReaction direction="left-to-right" evidence="23">
        <dbReference type="Rhea" id="RHEA:72072"/>
    </physiologicalReaction>
</comment>
<evidence type="ECO:0000256" key="21">
    <source>
        <dbReference type="ARBA" id="ARBA00024164"/>
    </source>
</evidence>
<evidence type="ECO:0000256" key="18">
    <source>
        <dbReference type="ARBA" id="ARBA00023163"/>
    </source>
</evidence>
<keyword evidence="14" id="KW-0391">Immunity</keyword>
<evidence type="ECO:0000313" key="30">
    <source>
        <dbReference type="Proteomes" id="UP000009022"/>
    </source>
</evidence>
<keyword evidence="8" id="KW-0399">Innate immunity</keyword>
<keyword evidence="30" id="KW-1185">Reference proteome</keyword>
<sequence>MAFDAKYFKKTGYSFTKETRCKRMVQKFYPIGTACIPDEDSEAIKLDNKISEALCNKVCPKVQNLLKVIFNVKSISATMMELQVDGAKLPLNNLTAERIMKAIKIIHQLEALSTKTDLKKQERLRKVTKLKQKFYGILPMELSVHGCRAFDDVSDMRKIKNTFKHIFDISVAYDQIQKVENVKKDPIYKLYQSLNTELELVEKDSEEFNMIVEYGSKTCGAPREQYYQLKIEEIYKIKNHESHKKYEKFYRLGNRMLLWKGNRLINYGRIFKKGIQPMAAIGYLSWKNNNLEKGIDFSDMMWKAVLDCEATYTNSTGLLLLCEVALGRTSDDLSDVNKTHSTADSFKYIGQVGPDLSGNIILENEVIMPVGDIDKSNYYGNTNQYPDILYV</sequence>
<dbReference type="Pfam" id="PF00644">
    <property type="entry name" value="PARP"/>
    <property type="match status" value="1"/>
</dbReference>
<dbReference type="GO" id="GO:0003950">
    <property type="term" value="F:NAD+ poly-ADP-ribosyltransferase activity"/>
    <property type="evidence" value="ECO:0000318"/>
    <property type="project" value="GO_Central"/>
</dbReference>
<comment type="catalytic activity">
    <reaction evidence="20">
        <text>L-glutamyl-[protein] + NAD(+) = 5-O-(ADP-D-ribosyl)-L-glutamyl-[protein] + nicotinamide</text>
        <dbReference type="Rhea" id="RHEA:58224"/>
        <dbReference type="Rhea" id="RHEA-COMP:10208"/>
        <dbReference type="Rhea" id="RHEA-COMP:15089"/>
        <dbReference type="ChEBI" id="CHEBI:17154"/>
        <dbReference type="ChEBI" id="CHEBI:29973"/>
        <dbReference type="ChEBI" id="CHEBI:57540"/>
        <dbReference type="ChEBI" id="CHEBI:142540"/>
    </reaction>
    <physiologicalReaction direction="left-to-right" evidence="20">
        <dbReference type="Rhea" id="RHEA:58225"/>
    </physiologicalReaction>
</comment>
<keyword evidence="5" id="KW-0963">Cytoplasm</keyword>
<dbReference type="Proteomes" id="UP000009022">
    <property type="component" value="Unassembled WGS sequence"/>
</dbReference>
<dbReference type="InterPro" id="IPR012317">
    <property type="entry name" value="Poly(ADP-ribose)pol_cat_dom"/>
</dbReference>
<dbReference type="FunFam" id="3.90.228.10:FF:000027">
    <property type="entry name" value="Poly [ADP-ribose] polymerase"/>
    <property type="match status" value="1"/>
</dbReference>
<dbReference type="InterPro" id="IPR036616">
    <property type="entry name" value="Poly(ADP-ribose)pol_reg_dom_sf"/>
</dbReference>
<dbReference type="PANTHER" id="PTHR10459:SF112">
    <property type="entry name" value="POLY [ADP-RIBOSE] POLYMERASE 1"/>
    <property type="match status" value="1"/>
</dbReference>
<dbReference type="HOGENOM" id="CLU_767985_0_0_1"/>
<dbReference type="AlphaFoldDB" id="B3SBT8"/>
<evidence type="ECO:0000256" key="2">
    <source>
        <dbReference type="ARBA" id="ARBA00004514"/>
    </source>
</evidence>
<evidence type="ECO:0000259" key="28">
    <source>
        <dbReference type="PROSITE" id="PS51060"/>
    </source>
</evidence>
<evidence type="ECO:0000313" key="29">
    <source>
        <dbReference type="EMBL" id="EDV19815.1"/>
    </source>
</evidence>
<protein>
    <recommendedName>
        <fullName evidence="26">Poly [ADP-ribose] polymerase</fullName>
        <shortName evidence="26">PARP</shortName>
        <ecNumber evidence="26">2.4.2.-</ecNumber>
    </recommendedName>
</protein>
<evidence type="ECO:0000256" key="17">
    <source>
        <dbReference type="ARBA" id="ARBA00023125"/>
    </source>
</evidence>
<dbReference type="eggNOG" id="KOG1037">
    <property type="taxonomic scope" value="Eukaryota"/>
</dbReference>
<evidence type="ECO:0000256" key="9">
    <source>
        <dbReference type="ARBA" id="ARBA00022676"/>
    </source>
</evidence>
<keyword evidence="17" id="KW-0238">DNA-binding</keyword>
<keyword evidence="4" id="KW-0158">Chromosome</keyword>
<evidence type="ECO:0000256" key="11">
    <source>
        <dbReference type="ARBA" id="ARBA00022695"/>
    </source>
</evidence>
<keyword evidence="18" id="KW-0804">Transcription</keyword>
<feature type="domain" description="PARP catalytic" evidence="27">
    <location>
        <begin position="185"/>
        <end position="391"/>
    </location>
</feature>
<evidence type="ECO:0000256" key="16">
    <source>
        <dbReference type="ARBA" id="ARBA00023027"/>
    </source>
</evidence>
<evidence type="ECO:0000256" key="25">
    <source>
        <dbReference type="ARBA" id="ARBA00048575"/>
    </source>
</evidence>
<dbReference type="GO" id="GO:0140808">
    <property type="term" value="F:NAD+-protein-tyrosine ADP-ribosyltransferase activity"/>
    <property type="evidence" value="ECO:0007669"/>
    <property type="project" value="RHEA"/>
</dbReference>
<dbReference type="InParanoid" id="B3SBT8"/>
<dbReference type="EMBL" id="DS985266">
    <property type="protein sequence ID" value="EDV19815.1"/>
    <property type="molecule type" value="Genomic_DNA"/>
</dbReference>
<evidence type="ECO:0000256" key="23">
    <source>
        <dbReference type="ARBA" id="ARBA00048241"/>
    </source>
</evidence>
<dbReference type="Gene3D" id="1.20.142.10">
    <property type="entry name" value="Poly(ADP-ribose) polymerase, regulatory domain"/>
    <property type="match status" value="1"/>
</dbReference>
<dbReference type="STRING" id="10228.B3SBT8"/>
<evidence type="ECO:0000256" key="22">
    <source>
        <dbReference type="ARBA" id="ARBA00033987"/>
    </source>
</evidence>
<dbReference type="GO" id="GO:0140807">
    <property type="term" value="F:NAD+-protein-glutamate ADP-ribosyltransferase activity"/>
    <property type="evidence" value="ECO:0007669"/>
    <property type="project" value="RHEA"/>
</dbReference>
<dbReference type="PANTHER" id="PTHR10459">
    <property type="entry name" value="DNA LIGASE"/>
    <property type="match status" value="1"/>
</dbReference>
<dbReference type="GO" id="GO:0006302">
    <property type="term" value="P:double-strand break repair"/>
    <property type="evidence" value="ECO:0000318"/>
    <property type="project" value="GO_Central"/>
</dbReference>
<dbReference type="GO" id="GO:0140805">
    <property type="term" value="F:NAD+-protein-serine ADP-ribosyltransferase activity"/>
    <property type="evidence" value="ECO:0007669"/>
    <property type="project" value="RHEA"/>
</dbReference>
<dbReference type="OrthoDB" id="2017365at2759"/>
<keyword evidence="12" id="KW-0677">Repeat</keyword>
<dbReference type="KEGG" id="tad:TRIADDRAFT_61732"/>
<dbReference type="RefSeq" id="XP_002117685.1">
    <property type="nucleotide sequence ID" value="XM_002117649.1"/>
</dbReference>
<evidence type="ECO:0000256" key="7">
    <source>
        <dbReference type="ARBA" id="ARBA00022533"/>
    </source>
</evidence>
<dbReference type="GO" id="GO:0005694">
    <property type="term" value="C:chromosome"/>
    <property type="evidence" value="ECO:0007669"/>
    <property type="project" value="UniProtKB-SubCell"/>
</dbReference>
<evidence type="ECO:0000256" key="19">
    <source>
        <dbReference type="ARBA" id="ARBA00023242"/>
    </source>
</evidence>
<comment type="catalytic activity">
    <reaction evidence="22">
        <text>NAD(+) + (ADP-D-ribosyl)n-acceptor = nicotinamide + (ADP-D-ribosyl)n+1-acceptor + H(+).</text>
        <dbReference type="EC" id="2.4.2.30"/>
    </reaction>
</comment>
<dbReference type="PROSITE" id="PS51059">
    <property type="entry name" value="PARP_CATALYTIC"/>
    <property type="match status" value="1"/>
</dbReference>
<dbReference type="GeneID" id="6758898"/>
<evidence type="ECO:0000256" key="13">
    <source>
        <dbReference type="ARBA" id="ARBA00022765"/>
    </source>
</evidence>
<keyword evidence="13" id="KW-0013">ADP-ribosylation</keyword>
<comment type="catalytic activity">
    <reaction evidence="21">
        <text>L-aspartyl-[protein] + NAD(+) = 4-O-(ADP-D-ribosyl)-L-aspartyl-[protein] + nicotinamide</text>
        <dbReference type="Rhea" id="RHEA:54424"/>
        <dbReference type="Rhea" id="RHEA-COMP:9867"/>
        <dbReference type="Rhea" id="RHEA-COMP:13832"/>
        <dbReference type="ChEBI" id="CHEBI:17154"/>
        <dbReference type="ChEBI" id="CHEBI:29961"/>
        <dbReference type="ChEBI" id="CHEBI:57540"/>
        <dbReference type="ChEBI" id="CHEBI:138102"/>
    </reaction>
    <physiologicalReaction direction="left-to-right" evidence="21">
        <dbReference type="Rhea" id="RHEA:54425"/>
    </physiologicalReaction>
</comment>
<dbReference type="Gene3D" id="3.90.228.10">
    <property type="match status" value="1"/>
</dbReference>
<dbReference type="EC" id="2.4.2.-" evidence="26"/>
<evidence type="ECO:0000256" key="5">
    <source>
        <dbReference type="ARBA" id="ARBA00022490"/>
    </source>
</evidence>
<proteinExistence type="predicted"/>
<keyword evidence="15" id="KW-0805">Transcription regulation</keyword>
<dbReference type="PROSITE" id="PS51060">
    <property type="entry name" value="PARP_ALPHA_HD"/>
    <property type="match status" value="1"/>
</dbReference>
<evidence type="ECO:0000256" key="3">
    <source>
        <dbReference type="ARBA" id="ARBA00004604"/>
    </source>
</evidence>
<dbReference type="GO" id="GO:0045087">
    <property type="term" value="P:innate immune response"/>
    <property type="evidence" value="ECO:0007669"/>
    <property type="project" value="UniProtKB-KW"/>
</dbReference>
<evidence type="ECO:0000256" key="1">
    <source>
        <dbReference type="ARBA" id="ARBA00004286"/>
    </source>
</evidence>
<evidence type="ECO:0000259" key="27">
    <source>
        <dbReference type="PROSITE" id="PS51059"/>
    </source>
</evidence>